<evidence type="ECO:0000259" key="8">
    <source>
        <dbReference type="PROSITE" id="PS51383"/>
    </source>
</evidence>
<reference evidence="9 10" key="1">
    <citation type="journal article" date="2019" name="Nat. Ecol. Evol.">
        <title>Megaphylogeny resolves global patterns of mushroom evolution.</title>
        <authorList>
            <person name="Varga T."/>
            <person name="Krizsan K."/>
            <person name="Foldi C."/>
            <person name="Dima B."/>
            <person name="Sanchez-Garcia M."/>
            <person name="Sanchez-Ramirez S."/>
            <person name="Szollosi G.J."/>
            <person name="Szarkandi J.G."/>
            <person name="Papp V."/>
            <person name="Albert L."/>
            <person name="Andreopoulos W."/>
            <person name="Angelini C."/>
            <person name="Antonin V."/>
            <person name="Barry K.W."/>
            <person name="Bougher N.L."/>
            <person name="Buchanan P."/>
            <person name="Buyck B."/>
            <person name="Bense V."/>
            <person name="Catcheside P."/>
            <person name="Chovatia M."/>
            <person name="Cooper J."/>
            <person name="Damon W."/>
            <person name="Desjardin D."/>
            <person name="Finy P."/>
            <person name="Geml J."/>
            <person name="Haridas S."/>
            <person name="Hughes K."/>
            <person name="Justo A."/>
            <person name="Karasinski D."/>
            <person name="Kautmanova I."/>
            <person name="Kiss B."/>
            <person name="Kocsube S."/>
            <person name="Kotiranta H."/>
            <person name="LaButti K.M."/>
            <person name="Lechner B.E."/>
            <person name="Liimatainen K."/>
            <person name="Lipzen A."/>
            <person name="Lukacs Z."/>
            <person name="Mihaltcheva S."/>
            <person name="Morgado L.N."/>
            <person name="Niskanen T."/>
            <person name="Noordeloos M.E."/>
            <person name="Ohm R.A."/>
            <person name="Ortiz-Santana B."/>
            <person name="Ovrebo C."/>
            <person name="Racz N."/>
            <person name="Riley R."/>
            <person name="Savchenko A."/>
            <person name="Shiryaev A."/>
            <person name="Soop K."/>
            <person name="Spirin V."/>
            <person name="Szebenyi C."/>
            <person name="Tomsovsky M."/>
            <person name="Tulloss R.E."/>
            <person name="Uehling J."/>
            <person name="Grigoriev I.V."/>
            <person name="Vagvolgyi C."/>
            <person name="Papp T."/>
            <person name="Martin F.M."/>
            <person name="Miettinen O."/>
            <person name="Hibbett D.S."/>
            <person name="Nagy L.G."/>
        </authorList>
    </citation>
    <scope>NUCLEOTIDE SEQUENCE [LARGE SCALE GENOMIC DNA]</scope>
    <source>
        <strain evidence="9 10">CBS 309.79</strain>
    </source>
</reference>
<dbReference type="Gene3D" id="3.40.1190.20">
    <property type="match status" value="1"/>
</dbReference>
<feature type="binding site" evidence="7">
    <location>
        <begin position="219"/>
        <end position="223"/>
    </location>
    <ligand>
        <name>ATP</name>
        <dbReference type="ChEBI" id="CHEBI:30616"/>
    </ligand>
</feature>
<dbReference type="EC" id="4.2.1.93" evidence="7"/>
<dbReference type="GO" id="GO:0005737">
    <property type="term" value="C:cytoplasm"/>
    <property type="evidence" value="ECO:0007669"/>
    <property type="project" value="UniProtKB-SubCell"/>
</dbReference>
<dbReference type="SUPFAM" id="SSF53613">
    <property type="entry name" value="Ribokinase-like"/>
    <property type="match status" value="1"/>
</dbReference>
<dbReference type="PANTHER" id="PTHR12592">
    <property type="entry name" value="ATP-DEPENDENT (S)-NAD(P)H-HYDRATE DEHYDRATASE FAMILY MEMBER"/>
    <property type="match status" value="1"/>
</dbReference>
<evidence type="ECO:0000256" key="1">
    <source>
        <dbReference type="ARBA" id="ARBA00022741"/>
    </source>
</evidence>
<comment type="function">
    <text evidence="7">Catalyzes the dehydration of the S-form of NAD(P)HX at the expense of ATP, which is converted to ADP. Together with NAD(P)HX epimerase, which catalyzes the epimerization of the S- and R-forms, the enzyme allows the repair of both epimers of NAD(P)HX, a damaged form of NAD(P)H that is a result of enzymatic or heat-dependent hydration.</text>
</comment>
<feature type="binding site" evidence="7">
    <location>
        <position position="260"/>
    </location>
    <ligand>
        <name>(6S)-NADPHX</name>
        <dbReference type="ChEBI" id="CHEBI:64076"/>
    </ligand>
</feature>
<comment type="catalytic activity">
    <reaction evidence="6 7">
        <text>(6S)-NADPHX + ATP = ADP + phosphate + NADPH + H(+)</text>
        <dbReference type="Rhea" id="RHEA:32231"/>
        <dbReference type="ChEBI" id="CHEBI:15378"/>
        <dbReference type="ChEBI" id="CHEBI:30616"/>
        <dbReference type="ChEBI" id="CHEBI:43474"/>
        <dbReference type="ChEBI" id="CHEBI:57783"/>
        <dbReference type="ChEBI" id="CHEBI:64076"/>
        <dbReference type="ChEBI" id="CHEBI:456216"/>
        <dbReference type="EC" id="4.2.1.93"/>
    </reaction>
</comment>
<feature type="binding site" evidence="7">
    <location>
        <begin position="250"/>
        <end position="259"/>
    </location>
    <ligand>
        <name>ATP</name>
        <dbReference type="ChEBI" id="CHEBI:30616"/>
    </ligand>
</feature>
<evidence type="ECO:0000313" key="10">
    <source>
        <dbReference type="Proteomes" id="UP000305067"/>
    </source>
</evidence>
<accession>A0A5C3QUY6</accession>
<evidence type="ECO:0000256" key="6">
    <source>
        <dbReference type="ARBA" id="ARBA00047472"/>
    </source>
</evidence>
<feature type="domain" description="YjeF C-terminal" evidence="8">
    <location>
        <begin position="8"/>
        <end position="339"/>
    </location>
</feature>
<dbReference type="EMBL" id="ML178817">
    <property type="protein sequence ID" value="TFL05197.1"/>
    <property type="molecule type" value="Genomic_DNA"/>
</dbReference>
<keyword evidence="3" id="KW-0521">NADP</keyword>
<comment type="subcellular location">
    <subcellularLocation>
        <location evidence="7">Cytoplasm</location>
    </subcellularLocation>
</comment>
<dbReference type="NCBIfam" id="TIGR00196">
    <property type="entry name" value="yjeF_cterm"/>
    <property type="match status" value="1"/>
</dbReference>
<comment type="catalytic activity">
    <reaction evidence="7">
        <text>(6S)-NADHX + ATP = ADP + phosphate + NADH + H(+)</text>
        <dbReference type="Rhea" id="RHEA:19017"/>
        <dbReference type="ChEBI" id="CHEBI:15378"/>
        <dbReference type="ChEBI" id="CHEBI:30616"/>
        <dbReference type="ChEBI" id="CHEBI:43474"/>
        <dbReference type="ChEBI" id="CHEBI:57945"/>
        <dbReference type="ChEBI" id="CHEBI:64074"/>
        <dbReference type="ChEBI" id="CHEBI:456216"/>
        <dbReference type="EC" id="4.2.1.93"/>
    </reaction>
</comment>
<gene>
    <name evidence="9" type="ORF">BDV98DRAFT_523977</name>
</gene>
<comment type="similarity">
    <text evidence="7">Belongs to the NnrD/CARKD family.</text>
</comment>
<dbReference type="OrthoDB" id="8110916at2759"/>
<keyword evidence="1 7" id="KW-0547">Nucleotide-binding</keyword>
<keyword evidence="4 7" id="KW-0520">NAD</keyword>
<keyword evidence="2 7" id="KW-0067">ATP-binding</keyword>
<evidence type="ECO:0000256" key="3">
    <source>
        <dbReference type="ARBA" id="ARBA00022857"/>
    </source>
</evidence>
<evidence type="ECO:0000256" key="5">
    <source>
        <dbReference type="ARBA" id="ARBA00023239"/>
    </source>
</evidence>
<dbReference type="STRING" id="1884261.A0A5C3QUY6"/>
<dbReference type="AlphaFoldDB" id="A0A5C3QUY6"/>
<organism evidence="9 10">
    <name type="scientific">Pterulicium gracile</name>
    <dbReference type="NCBI Taxonomy" id="1884261"/>
    <lineage>
        <taxon>Eukaryota</taxon>
        <taxon>Fungi</taxon>
        <taxon>Dikarya</taxon>
        <taxon>Basidiomycota</taxon>
        <taxon>Agaricomycotina</taxon>
        <taxon>Agaricomycetes</taxon>
        <taxon>Agaricomycetidae</taxon>
        <taxon>Agaricales</taxon>
        <taxon>Pleurotineae</taxon>
        <taxon>Pterulaceae</taxon>
        <taxon>Pterulicium</taxon>
    </lineage>
</organism>
<feature type="binding site" evidence="7">
    <location>
        <begin position="169"/>
        <end position="175"/>
    </location>
    <ligand>
        <name>(6S)-NADPHX</name>
        <dbReference type="ChEBI" id="CHEBI:64076"/>
    </ligand>
</feature>
<keyword evidence="7" id="KW-0963">Cytoplasm</keyword>
<keyword evidence="7" id="KW-0597">Phosphoprotein</keyword>
<evidence type="ECO:0000313" key="9">
    <source>
        <dbReference type="EMBL" id="TFL05197.1"/>
    </source>
</evidence>
<dbReference type="GO" id="GO:0016301">
    <property type="term" value="F:kinase activity"/>
    <property type="evidence" value="ECO:0007669"/>
    <property type="project" value="UniProtKB-KW"/>
</dbReference>
<name>A0A5C3QUY6_9AGAR</name>
<keyword evidence="5 7" id="KW-0456">Lyase</keyword>
<dbReference type="InterPro" id="IPR000631">
    <property type="entry name" value="CARKD"/>
</dbReference>
<evidence type="ECO:0000256" key="7">
    <source>
        <dbReference type="HAMAP-Rule" id="MF_03157"/>
    </source>
</evidence>
<dbReference type="Pfam" id="PF01256">
    <property type="entry name" value="Carb_kinase"/>
    <property type="match status" value="1"/>
</dbReference>
<evidence type="ECO:0000256" key="2">
    <source>
        <dbReference type="ARBA" id="ARBA00022840"/>
    </source>
</evidence>
<dbReference type="GO" id="GO:0110051">
    <property type="term" value="P:metabolite repair"/>
    <property type="evidence" value="ECO:0007669"/>
    <property type="project" value="TreeGrafter"/>
</dbReference>
<dbReference type="PROSITE" id="PS51383">
    <property type="entry name" value="YJEF_C_3"/>
    <property type="match status" value="1"/>
</dbReference>
<protein>
    <recommendedName>
        <fullName evidence="7">ATP-dependent (S)-NAD(P)H-hydrate dehydratase</fullName>
        <ecNumber evidence="7">4.2.1.93</ecNumber>
    </recommendedName>
    <alternativeName>
        <fullName evidence="7">ATP-dependent NAD(P)HX dehydratase</fullName>
    </alternativeName>
</protein>
<dbReference type="CDD" id="cd01171">
    <property type="entry name" value="YXKO-related"/>
    <property type="match status" value="1"/>
</dbReference>
<dbReference type="PANTHER" id="PTHR12592:SF0">
    <property type="entry name" value="ATP-DEPENDENT (S)-NAD(P)H-HYDRATE DEHYDRATASE"/>
    <property type="match status" value="1"/>
</dbReference>
<evidence type="ECO:0000256" key="4">
    <source>
        <dbReference type="ARBA" id="ARBA00023027"/>
    </source>
</evidence>
<proteinExistence type="inferred from homology"/>
<feature type="binding site" evidence="7">
    <location>
        <position position="116"/>
    </location>
    <ligand>
        <name>(6S)-NADPHX</name>
        <dbReference type="ChEBI" id="CHEBI:64076"/>
    </ligand>
</feature>
<dbReference type="HAMAP" id="MF_01965">
    <property type="entry name" value="NADHX_dehydratase"/>
    <property type="match status" value="1"/>
</dbReference>
<keyword evidence="9" id="KW-0808">Transferase</keyword>
<sequence length="355" mass="37024">MSKVPKAIFDQIRQIIPPLNGTLHKGQSGRVAVLGGAQDYSGAPFFAAISAQRVGADLSHVICSPTAAPSIKSYSPDLIVHPILSPSSSPSSQSTSTRAELKSILTRMHVLIIGPGLGREPYMLTHALTALTLAKSQNLFIVLDADGLGLVNDDPDVIRGYERCVLTPNVVEFGRLCETLGVPSSPPSSNGDGGGGVVEEGWKAREISKRLGGVTVLEKGGQDVIAWDTTESSSSSDAKSKEVVLVDKPGGLKRCGGQGDILSGAVGTMLAWGKCYEDGAFGPKTNDQNRIPTSRLPLLAAVAASLITRTTSHRGFAKHGRAMVTQDLIGEIGAAFEEVFGAGEGGSGRDVQGKL</sequence>
<dbReference type="Proteomes" id="UP000305067">
    <property type="component" value="Unassembled WGS sequence"/>
</dbReference>
<comment type="cofactor">
    <cofactor evidence="7">
        <name>Mg(2+)</name>
        <dbReference type="ChEBI" id="CHEBI:18420"/>
    </cofactor>
</comment>
<dbReference type="InterPro" id="IPR029056">
    <property type="entry name" value="Ribokinase-like"/>
</dbReference>
<dbReference type="GO" id="GO:0046496">
    <property type="term" value="P:nicotinamide nucleotide metabolic process"/>
    <property type="evidence" value="ECO:0007669"/>
    <property type="project" value="UniProtKB-UniRule"/>
</dbReference>
<keyword evidence="10" id="KW-1185">Reference proteome</keyword>
<keyword evidence="9" id="KW-0418">Kinase</keyword>
<dbReference type="GO" id="GO:0005524">
    <property type="term" value="F:ATP binding"/>
    <property type="evidence" value="ECO:0007669"/>
    <property type="project" value="UniProtKB-KW"/>
</dbReference>
<dbReference type="GO" id="GO:0047453">
    <property type="term" value="F:ATP-dependent NAD(P)H-hydrate dehydratase activity"/>
    <property type="evidence" value="ECO:0007669"/>
    <property type="project" value="UniProtKB-UniRule"/>
</dbReference>